<organism evidence="1 2">
    <name type="scientific">Actinocorallia longicatena</name>
    <dbReference type="NCBI Taxonomy" id="111803"/>
    <lineage>
        <taxon>Bacteria</taxon>
        <taxon>Bacillati</taxon>
        <taxon>Actinomycetota</taxon>
        <taxon>Actinomycetes</taxon>
        <taxon>Streptosporangiales</taxon>
        <taxon>Thermomonosporaceae</taxon>
        <taxon>Actinocorallia</taxon>
    </lineage>
</organism>
<gene>
    <name evidence="1" type="ORF">GCM10010468_52740</name>
</gene>
<comment type="caution">
    <text evidence="1">The sequence shown here is derived from an EMBL/GenBank/DDBJ whole genome shotgun (WGS) entry which is preliminary data.</text>
</comment>
<dbReference type="EMBL" id="BAAAUV010000014">
    <property type="protein sequence ID" value="GAA3225202.1"/>
    <property type="molecule type" value="Genomic_DNA"/>
</dbReference>
<dbReference type="Proteomes" id="UP001501237">
    <property type="component" value="Unassembled WGS sequence"/>
</dbReference>
<accession>A0ABP6QIG8</accession>
<sequence length="154" mass="16698">MDPEQVSGEDEAIVELQSELYGDGLDLDFEEGMWHVSGSFSNPLPIAARVATRLEAHMKLSIVQARSKGRWAFIVWRRPDLLVATAPSGNAWRLYRVDGHASPTTLLSSGEGLSSVGLVGKPTRIGQLPPQRAMDLLGEAGLDYVELIGRLTTG</sequence>
<protein>
    <submittedName>
        <fullName evidence="1">Uncharacterized protein</fullName>
    </submittedName>
</protein>
<evidence type="ECO:0000313" key="2">
    <source>
        <dbReference type="Proteomes" id="UP001501237"/>
    </source>
</evidence>
<keyword evidence="2" id="KW-1185">Reference proteome</keyword>
<reference evidence="2" key="1">
    <citation type="journal article" date="2019" name="Int. J. Syst. Evol. Microbiol.">
        <title>The Global Catalogue of Microorganisms (GCM) 10K type strain sequencing project: providing services to taxonomists for standard genome sequencing and annotation.</title>
        <authorList>
            <consortium name="The Broad Institute Genomics Platform"/>
            <consortium name="The Broad Institute Genome Sequencing Center for Infectious Disease"/>
            <person name="Wu L."/>
            <person name="Ma J."/>
        </authorList>
    </citation>
    <scope>NUCLEOTIDE SEQUENCE [LARGE SCALE GENOMIC DNA]</scope>
    <source>
        <strain evidence="2">JCM 9377</strain>
    </source>
</reference>
<dbReference type="RefSeq" id="WP_344833242.1">
    <property type="nucleotide sequence ID" value="NZ_BAAAUV010000014.1"/>
</dbReference>
<evidence type="ECO:0000313" key="1">
    <source>
        <dbReference type="EMBL" id="GAA3225202.1"/>
    </source>
</evidence>
<name>A0ABP6QIG8_9ACTN</name>
<proteinExistence type="predicted"/>